<dbReference type="Proteomes" id="UP000269945">
    <property type="component" value="Unassembled WGS sequence"/>
</dbReference>
<comment type="caution">
    <text evidence="2">The sequence shown here is derived from an EMBL/GenBank/DDBJ whole genome shotgun (WGS) entry which is preliminary data.</text>
</comment>
<evidence type="ECO:0000313" key="3">
    <source>
        <dbReference type="Proteomes" id="UP000269945"/>
    </source>
</evidence>
<organism evidence="2 3">
    <name type="scientific">Gulo gulo</name>
    <name type="common">Wolverine</name>
    <name type="synonym">Gluton</name>
    <dbReference type="NCBI Taxonomy" id="48420"/>
    <lineage>
        <taxon>Eukaryota</taxon>
        <taxon>Metazoa</taxon>
        <taxon>Chordata</taxon>
        <taxon>Craniata</taxon>
        <taxon>Vertebrata</taxon>
        <taxon>Euteleostomi</taxon>
        <taxon>Mammalia</taxon>
        <taxon>Eutheria</taxon>
        <taxon>Laurasiatheria</taxon>
        <taxon>Carnivora</taxon>
        <taxon>Caniformia</taxon>
        <taxon>Musteloidea</taxon>
        <taxon>Mustelidae</taxon>
        <taxon>Guloninae</taxon>
        <taxon>Gulo</taxon>
    </lineage>
</organism>
<reference evidence="2 3" key="1">
    <citation type="submission" date="2018-10" db="EMBL/GenBank/DDBJ databases">
        <authorList>
            <person name="Ekblom R."/>
            <person name="Jareborg N."/>
        </authorList>
    </citation>
    <scope>NUCLEOTIDE SEQUENCE [LARGE SCALE GENOMIC DNA]</scope>
    <source>
        <tissue evidence="2">Muscle</tissue>
    </source>
</reference>
<gene>
    <name evidence="2" type="ORF">BN2614_LOCUS4</name>
</gene>
<feature type="compositionally biased region" description="Basic and acidic residues" evidence="1">
    <location>
        <begin position="69"/>
        <end position="84"/>
    </location>
</feature>
<dbReference type="EMBL" id="CYRY02002558">
    <property type="protein sequence ID" value="VCW67271.1"/>
    <property type="molecule type" value="Genomic_DNA"/>
</dbReference>
<keyword evidence="3" id="KW-1185">Reference proteome</keyword>
<evidence type="ECO:0000313" key="2">
    <source>
        <dbReference type="EMBL" id="VCW67271.1"/>
    </source>
</evidence>
<dbReference type="AlphaFoldDB" id="A0A9X9LG20"/>
<protein>
    <submittedName>
        <fullName evidence="2">Uncharacterized protein</fullName>
    </submittedName>
</protein>
<proteinExistence type="predicted"/>
<accession>A0A9X9LG20</accession>
<feature type="region of interest" description="Disordered" evidence="1">
    <location>
        <begin position="61"/>
        <end position="90"/>
    </location>
</feature>
<sequence length="101" mass="10695">MVLISALTAAVRAAGKRGAPSGGRGTVSARISSITFKLSLEAAAADHVRRALGCWGRISSAGSRGRGRLRGEGRPRAGGREPGRAGRRARRPWARPWLLRL</sequence>
<evidence type="ECO:0000256" key="1">
    <source>
        <dbReference type="SAM" id="MobiDB-lite"/>
    </source>
</evidence>
<name>A0A9X9LG20_GULGU</name>